<keyword evidence="3" id="KW-0378">Hydrolase</keyword>
<dbReference type="GO" id="GO:0008253">
    <property type="term" value="F:5'-nucleotidase activity"/>
    <property type="evidence" value="ECO:0007669"/>
    <property type="project" value="UniProtKB-EC"/>
</dbReference>
<keyword evidence="4" id="KW-1185">Reference proteome</keyword>
<dbReference type="InterPro" id="IPR050155">
    <property type="entry name" value="HAD-like_hydrolase_sf"/>
</dbReference>
<dbReference type="InterPro" id="IPR036412">
    <property type="entry name" value="HAD-like_sf"/>
</dbReference>
<dbReference type="EC" id="3.1.3.5" evidence="3"/>
<organism evidence="3 4">
    <name type="scientific">Marinobacter aromaticivorans</name>
    <dbReference type="NCBI Taxonomy" id="1494078"/>
    <lineage>
        <taxon>Bacteria</taxon>
        <taxon>Pseudomonadati</taxon>
        <taxon>Pseudomonadota</taxon>
        <taxon>Gammaproteobacteria</taxon>
        <taxon>Pseudomonadales</taxon>
        <taxon>Marinobacteraceae</taxon>
        <taxon>Marinobacter</taxon>
    </lineage>
</organism>
<comment type="cofactor">
    <cofactor evidence="1">
        <name>Mg(2+)</name>
        <dbReference type="ChEBI" id="CHEBI:18420"/>
    </cofactor>
</comment>
<gene>
    <name evidence="3" type="primary">yrfG</name>
    <name evidence="3" type="ORF">ACFQQA_06695</name>
</gene>
<reference evidence="4" key="1">
    <citation type="journal article" date="2019" name="Int. J. Syst. Evol. Microbiol.">
        <title>The Global Catalogue of Microorganisms (GCM) 10K type strain sequencing project: providing services to taxonomists for standard genome sequencing and annotation.</title>
        <authorList>
            <consortium name="The Broad Institute Genomics Platform"/>
            <consortium name="The Broad Institute Genome Sequencing Center for Infectious Disease"/>
            <person name="Wu L."/>
            <person name="Ma J."/>
        </authorList>
    </citation>
    <scope>NUCLEOTIDE SEQUENCE [LARGE SCALE GENOMIC DNA]</scope>
    <source>
        <strain evidence="4">CCUG 60559</strain>
    </source>
</reference>
<comment type="caution">
    <text evidence="3">The sequence shown here is derived from an EMBL/GenBank/DDBJ whole genome shotgun (WGS) entry which is preliminary data.</text>
</comment>
<dbReference type="Proteomes" id="UP001596506">
    <property type="component" value="Unassembled WGS sequence"/>
</dbReference>
<dbReference type="PANTHER" id="PTHR43434:SF3">
    <property type="entry name" value="GMP_IMP NUCLEOTIDASE YRFG"/>
    <property type="match status" value="1"/>
</dbReference>
<dbReference type="InterPro" id="IPR023214">
    <property type="entry name" value="HAD_sf"/>
</dbReference>
<dbReference type="InterPro" id="IPR041492">
    <property type="entry name" value="HAD_2"/>
</dbReference>
<protein>
    <submittedName>
        <fullName evidence="3">GMP/IMP nucleotidase</fullName>
        <ecNumber evidence="3">3.1.3.5</ecNumber>
    </submittedName>
</protein>
<dbReference type="SFLD" id="SFLDG01129">
    <property type="entry name" value="C1.5:_HAD__Beta-PGM__Phosphata"/>
    <property type="match status" value="1"/>
</dbReference>
<dbReference type="InterPro" id="IPR006439">
    <property type="entry name" value="HAD-SF_hydro_IA"/>
</dbReference>
<keyword evidence="2" id="KW-0479">Metal-binding</keyword>
<proteinExistence type="predicted"/>
<dbReference type="RefSeq" id="WP_100689137.1">
    <property type="nucleotide sequence ID" value="NZ_JBHTBD010000002.1"/>
</dbReference>
<dbReference type="CDD" id="cd07505">
    <property type="entry name" value="HAD_BPGM-like"/>
    <property type="match status" value="1"/>
</dbReference>
<evidence type="ECO:0000313" key="4">
    <source>
        <dbReference type="Proteomes" id="UP001596506"/>
    </source>
</evidence>
<accession>A0ABW2IU56</accession>
<dbReference type="SFLD" id="SFLDS00003">
    <property type="entry name" value="Haloacid_Dehalogenase"/>
    <property type="match status" value="1"/>
</dbReference>
<dbReference type="NCBIfam" id="TIGR01509">
    <property type="entry name" value="HAD-SF-IA-v3"/>
    <property type="match status" value="1"/>
</dbReference>
<dbReference type="NCBIfam" id="NF011564">
    <property type="entry name" value="PRK14988.1"/>
    <property type="match status" value="1"/>
</dbReference>
<dbReference type="Pfam" id="PF13419">
    <property type="entry name" value="HAD_2"/>
    <property type="match status" value="1"/>
</dbReference>
<evidence type="ECO:0000256" key="2">
    <source>
        <dbReference type="ARBA" id="ARBA00022723"/>
    </source>
</evidence>
<evidence type="ECO:0000313" key="3">
    <source>
        <dbReference type="EMBL" id="MFC7294406.1"/>
    </source>
</evidence>
<name>A0ABW2IU56_9GAMM</name>
<dbReference type="SUPFAM" id="SSF56784">
    <property type="entry name" value="HAD-like"/>
    <property type="match status" value="1"/>
</dbReference>
<dbReference type="EMBL" id="JBHTBD010000002">
    <property type="protein sequence ID" value="MFC7294406.1"/>
    <property type="molecule type" value="Genomic_DNA"/>
</dbReference>
<sequence>MINWTSLETVFLDMDGTLLDLHFDNHFWLEHLPRRYAEHHNLPPGEAKDQLISMIMAEKGTLNWYCTDYWSNRLDMDITGLKSEIGDRIGYRPHVADFLQTLKNTGLQSVIVTNCHPDPLELKLQRTGLDTLVDSIVSSHQLGKPKEDTAFWHDLQRLTPYRASATLLVDDSFPVLESARSAGIAQCLGILAPDSKQAARKTHEKIPCVHHFDEVLTAIQAQRPLPSTG</sequence>
<evidence type="ECO:0000256" key="1">
    <source>
        <dbReference type="ARBA" id="ARBA00001946"/>
    </source>
</evidence>
<dbReference type="Gene3D" id="3.40.50.1000">
    <property type="entry name" value="HAD superfamily/HAD-like"/>
    <property type="match status" value="1"/>
</dbReference>
<dbReference type="PANTHER" id="PTHR43434">
    <property type="entry name" value="PHOSPHOGLYCOLATE PHOSPHATASE"/>
    <property type="match status" value="1"/>
</dbReference>